<comment type="similarity">
    <text evidence="2 6">Belongs to the glycosyl hydrolase 53 family.</text>
</comment>
<proteinExistence type="inferred from homology"/>
<name>A0A9X3CUB1_9FLAO</name>
<organism evidence="7 8">
    <name type="scientific">Salinimicrobium profundisediminis</name>
    <dbReference type="NCBI Taxonomy" id="2994553"/>
    <lineage>
        <taxon>Bacteria</taxon>
        <taxon>Pseudomonadati</taxon>
        <taxon>Bacteroidota</taxon>
        <taxon>Flavobacteriia</taxon>
        <taxon>Flavobacteriales</taxon>
        <taxon>Flavobacteriaceae</taxon>
        <taxon>Salinimicrobium</taxon>
    </lineage>
</organism>
<dbReference type="Gene3D" id="3.20.20.80">
    <property type="entry name" value="Glycosidases"/>
    <property type="match status" value="1"/>
</dbReference>
<dbReference type="PROSITE" id="PS51257">
    <property type="entry name" value="PROKAR_LIPOPROTEIN"/>
    <property type="match status" value="1"/>
</dbReference>
<comment type="caution">
    <text evidence="7">The sequence shown here is derived from an EMBL/GenBank/DDBJ whole genome shotgun (WGS) entry which is preliminary data.</text>
</comment>
<evidence type="ECO:0000256" key="4">
    <source>
        <dbReference type="ARBA" id="ARBA00022801"/>
    </source>
</evidence>
<evidence type="ECO:0000256" key="3">
    <source>
        <dbReference type="ARBA" id="ARBA00012556"/>
    </source>
</evidence>
<dbReference type="GO" id="GO:0031218">
    <property type="term" value="F:arabinogalactan endo-1,4-beta-galactosidase activity"/>
    <property type="evidence" value="ECO:0007669"/>
    <property type="project" value="UniProtKB-EC"/>
</dbReference>
<feature type="signal peptide" evidence="6">
    <location>
        <begin position="1"/>
        <end position="18"/>
    </location>
</feature>
<dbReference type="RefSeq" id="WP_266067846.1">
    <property type="nucleotide sequence ID" value="NZ_JAPJDA010000001.1"/>
</dbReference>
<dbReference type="EC" id="3.2.1.89" evidence="3 6"/>
<dbReference type="InterPro" id="IPR011683">
    <property type="entry name" value="Glyco_hydro_53"/>
</dbReference>
<dbReference type="Proteomes" id="UP001148482">
    <property type="component" value="Unassembled WGS sequence"/>
</dbReference>
<dbReference type="SUPFAM" id="SSF51445">
    <property type="entry name" value="(Trans)glycosidases"/>
    <property type="match status" value="1"/>
</dbReference>
<dbReference type="PANTHER" id="PTHR34983:SF1">
    <property type="entry name" value="ARABINOGALACTAN ENDO-BETA-1,4-GALACTANASE A"/>
    <property type="match status" value="1"/>
</dbReference>
<reference evidence="7" key="1">
    <citation type="submission" date="2022-11" db="EMBL/GenBank/DDBJ databases">
        <title>Salinimicrobium profundisediminis sp. nov., isolated from deep-sea sediment of the Mariana Trench.</title>
        <authorList>
            <person name="Fu H."/>
        </authorList>
    </citation>
    <scope>NUCLEOTIDE SEQUENCE</scope>
    <source>
        <strain evidence="7">MT39</strain>
    </source>
</reference>
<gene>
    <name evidence="7" type="ORF">OQ279_00795</name>
</gene>
<evidence type="ECO:0000256" key="6">
    <source>
        <dbReference type="RuleBase" id="RU361192"/>
    </source>
</evidence>
<dbReference type="GO" id="GO:0045490">
    <property type="term" value="P:pectin catabolic process"/>
    <property type="evidence" value="ECO:0007669"/>
    <property type="project" value="TreeGrafter"/>
</dbReference>
<keyword evidence="5 6" id="KW-0326">Glycosidase</keyword>
<keyword evidence="8" id="KW-1185">Reference proteome</keyword>
<evidence type="ECO:0000256" key="2">
    <source>
        <dbReference type="ARBA" id="ARBA00010687"/>
    </source>
</evidence>
<dbReference type="PANTHER" id="PTHR34983">
    <property type="entry name" value="ARABINOGALACTAN ENDO-BETA-1,4-GALACTANASE A"/>
    <property type="match status" value="1"/>
</dbReference>
<evidence type="ECO:0000313" key="8">
    <source>
        <dbReference type="Proteomes" id="UP001148482"/>
    </source>
</evidence>
<evidence type="ECO:0000256" key="1">
    <source>
        <dbReference type="ARBA" id="ARBA00001695"/>
    </source>
</evidence>
<evidence type="ECO:0000256" key="5">
    <source>
        <dbReference type="ARBA" id="ARBA00023295"/>
    </source>
</evidence>
<dbReference type="EMBL" id="JAPJDA010000001">
    <property type="protein sequence ID" value="MCX2836673.1"/>
    <property type="molecule type" value="Genomic_DNA"/>
</dbReference>
<feature type="chain" id="PRO_5041013480" description="Arabinogalactan endo-beta-1,4-galactanase" evidence="6">
    <location>
        <begin position="19"/>
        <end position="363"/>
    </location>
</feature>
<protein>
    <recommendedName>
        <fullName evidence="3 6">Arabinogalactan endo-beta-1,4-galactanase</fullName>
        <ecNumber evidence="3 6">3.2.1.89</ecNumber>
    </recommendedName>
</protein>
<accession>A0A9X3CUB1</accession>
<keyword evidence="4 6" id="KW-0378">Hydrolase</keyword>
<keyword evidence="6" id="KW-0732">Signal</keyword>
<dbReference type="AlphaFoldDB" id="A0A9X3CUB1"/>
<dbReference type="InterPro" id="IPR017853">
    <property type="entry name" value="GH"/>
</dbReference>
<evidence type="ECO:0000313" key="7">
    <source>
        <dbReference type="EMBL" id="MCX2836673.1"/>
    </source>
</evidence>
<sequence>MKKLFFLSILLVFIAACSKDDDTSKSPEPTPPVSEEELPVRAVDISAFPEINAAGTIFYNTAGQKEDFLDILKASGVNTVRLRLWIDPAQGHSGFEEVKLFSQTLRNKGFAVWLTLHYSNTWADPGNQTKPEAWKDLSFDALKKQVHDYTVLISEEIKPEYIQIGNEINSGILFPEGNISKHPNQFLELVAAGVTAVRETHPDSKIIVHFAGLDNADWFFGQVAGIDYDIIGLSYYPIWHGKDLDLLENSINSLASKYNRQVVIAETAYPFTLDYNDWTSNIVGLNEHLIPGYAASAQGQKEYLETIVQMLKGSDAAIGFSYWGAELVAWNGAESTQGSPWENQALFDFNNKALPVLEVFNLQ</sequence>
<dbReference type="Pfam" id="PF07745">
    <property type="entry name" value="Glyco_hydro_53"/>
    <property type="match status" value="1"/>
</dbReference>
<dbReference type="GO" id="GO:0015926">
    <property type="term" value="F:glucosidase activity"/>
    <property type="evidence" value="ECO:0007669"/>
    <property type="project" value="InterPro"/>
</dbReference>
<comment type="catalytic activity">
    <reaction evidence="1 6">
        <text>The enzyme specifically hydrolyzes (1-&gt;4)-beta-D-galactosidic linkages in type I arabinogalactans.</text>
        <dbReference type="EC" id="3.2.1.89"/>
    </reaction>
</comment>